<feature type="transmembrane region" description="Helical" evidence="4">
    <location>
        <begin position="83"/>
        <end position="104"/>
    </location>
</feature>
<evidence type="ECO:0000256" key="2">
    <source>
        <dbReference type="ARBA" id="ARBA00022598"/>
    </source>
</evidence>
<feature type="region of interest" description="Disordered" evidence="3">
    <location>
        <begin position="1"/>
        <end position="35"/>
    </location>
</feature>
<gene>
    <name evidence="7" type="ORF">ThesuDRAFT_01312</name>
</gene>
<dbReference type="PANTHER" id="PTHR43767:SF12">
    <property type="entry name" value="AMP-DEPENDENT SYNTHETASE AND LIGASE"/>
    <property type="match status" value="1"/>
</dbReference>
<dbReference type="PROSITE" id="PS00455">
    <property type="entry name" value="AMP_BINDING"/>
    <property type="match status" value="1"/>
</dbReference>
<reference evidence="7" key="1">
    <citation type="submission" date="2010-10" db="EMBL/GenBank/DDBJ databases">
        <authorList>
            <consortium name="US DOE Joint Genome Institute (JGI-PGF)"/>
            <person name="Lucas S."/>
            <person name="Copeland A."/>
            <person name="Lapidus A."/>
            <person name="Bruce D."/>
            <person name="Goodwin L."/>
            <person name="Pitluck S."/>
            <person name="Kyrpides N."/>
            <person name="Mavromatis K."/>
            <person name="Detter J.C."/>
            <person name="Han C."/>
            <person name="Land M."/>
            <person name="Hauser L."/>
            <person name="Markowitz V."/>
            <person name="Cheng J.-F."/>
            <person name="Hugenholtz P."/>
            <person name="Woyke T."/>
            <person name="Wu D."/>
            <person name="Pukall R."/>
            <person name="Wahrenburg C."/>
            <person name="Brambilla E."/>
            <person name="Klenk H.-P."/>
            <person name="Eisen J.A."/>
        </authorList>
    </citation>
    <scope>NUCLEOTIDE SEQUENCE [LARGE SCALE GENOMIC DNA]</scope>
    <source>
        <strain evidence="7">DSM 13965</strain>
    </source>
</reference>
<dbReference type="Pfam" id="PF13193">
    <property type="entry name" value="AMP-binding_C"/>
    <property type="match status" value="1"/>
</dbReference>
<dbReference type="STRING" id="867903.ThesuDRAFT_01312"/>
<dbReference type="InterPro" id="IPR042099">
    <property type="entry name" value="ANL_N_sf"/>
</dbReference>
<accession>K6Q2V4</accession>
<comment type="similarity">
    <text evidence="1">Belongs to the ATP-dependent AMP-binding enzyme family.</text>
</comment>
<dbReference type="Gene3D" id="3.40.50.12780">
    <property type="entry name" value="N-terminal domain of ligase-like"/>
    <property type="match status" value="1"/>
</dbReference>
<dbReference type="CDD" id="cd05936">
    <property type="entry name" value="FC-FACS_FadD_like"/>
    <property type="match status" value="1"/>
</dbReference>
<dbReference type="InterPro" id="IPR000873">
    <property type="entry name" value="AMP-dep_synth/lig_dom"/>
</dbReference>
<organism evidence="7 8">
    <name type="scientific">Thermaerobacter subterraneus DSM 13965</name>
    <dbReference type="NCBI Taxonomy" id="867903"/>
    <lineage>
        <taxon>Bacteria</taxon>
        <taxon>Bacillati</taxon>
        <taxon>Bacillota</taxon>
        <taxon>Clostridia</taxon>
        <taxon>Eubacteriales</taxon>
        <taxon>Clostridiales Family XVII. Incertae Sedis</taxon>
        <taxon>Thermaerobacter</taxon>
    </lineage>
</organism>
<dbReference type="SUPFAM" id="SSF56801">
    <property type="entry name" value="Acetyl-CoA synthetase-like"/>
    <property type="match status" value="1"/>
</dbReference>
<feature type="compositionally biased region" description="Gly residues" evidence="3">
    <location>
        <begin position="801"/>
        <end position="817"/>
    </location>
</feature>
<evidence type="ECO:0000259" key="5">
    <source>
        <dbReference type="Pfam" id="PF00501"/>
    </source>
</evidence>
<dbReference type="GO" id="GO:0016877">
    <property type="term" value="F:ligase activity, forming carbon-sulfur bonds"/>
    <property type="evidence" value="ECO:0007669"/>
    <property type="project" value="UniProtKB-ARBA"/>
</dbReference>
<dbReference type="InterPro" id="IPR045851">
    <property type="entry name" value="AMP-bd_C_sf"/>
</dbReference>
<dbReference type="InterPro" id="IPR025110">
    <property type="entry name" value="AMP-bd_C"/>
</dbReference>
<comment type="caution">
    <text evidence="7">The sequence shown here is derived from an EMBL/GenBank/DDBJ whole genome shotgun (WGS) entry which is preliminary data.</text>
</comment>
<evidence type="ECO:0000313" key="8">
    <source>
        <dbReference type="Proteomes" id="UP000005710"/>
    </source>
</evidence>
<feature type="compositionally biased region" description="Low complexity" evidence="3">
    <location>
        <begin position="770"/>
        <end position="791"/>
    </location>
</feature>
<feature type="domain" description="AMP-dependent synthetase/ligase" evidence="5">
    <location>
        <begin position="240"/>
        <end position="631"/>
    </location>
</feature>
<dbReference type="FunFam" id="3.30.300.30:FF:000008">
    <property type="entry name" value="2,3-dihydroxybenzoate-AMP ligase"/>
    <property type="match status" value="1"/>
</dbReference>
<reference evidence="7" key="2">
    <citation type="submission" date="2012-10" db="EMBL/GenBank/DDBJ databases">
        <title>Improved high-quality draft of Thermaerobacter subterraneus C21, DSM 13965.</title>
        <authorList>
            <consortium name="DOE Joint Genome Institute"/>
            <person name="Eisen J."/>
            <person name="Huntemann M."/>
            <person name="Wei C.-L."/>
            <person name="Han J."/>
            <person name="Detter J.C."/>
            <person name="Han C."/>
            <person name="Tapia R."/>
            <person name="Chen A."/>
            <person name="Kyrpides N."/>
            <person name="Mavromatis K."/>
            <person name="Markowitz V."/>
            <person name="Szeto E."/>
            <person name="Ivanova N."/>
            <person name="Mikhailova N."/>
            <person name="Ovchinnikova G."/>
            <person name="Pagani I."/>
            <person name="Pati A."/>
            <person name="Goodwin L."/>
            <person name="Nordberg H.P."/>
            <person name="Cantor M.N."/>
            <person name="Hua S.X."/>
            <person name="Woyke T."/>
            <person name="Eisen J."/>
            <person name="Klenk H.-P."/>
        </authorList>
    </citation>
    <scope>NUCLEOTIDE SEQUENCE [LARGE SCALE GENOMIC DNA]</scope>
    <source>
        <strain evidence="7">DSM 13965</strain>
    </source>
</reference>
<feature type="domain" description="AMP-binding enzyme C-terminal" evidence="6">
    <location>
        <begin position="681"/>
        <end position="756"/>
    </location>
</feature>
<feature type="compositionally biased region" description="Gly residues" evidence="3">
    <location>
        <begin position="22"/>
        <end position="33"/>
    </location>
</feature>
<dbReference type="Pfam" id="PF19609">
    <property type="entry name" value="DUF6114"/>
    <property type="match status" value="1"/>
</dbReference>
<protein>
    <submittedName>
        <fullName evidence="7">Acyl-CoA synthetase (AMP-forming)/AMP-acid ligase II</fullName>
    </submittedName>
</protein>
<dbReference type="Pfam" id="PF00501">
    <property type="entry name" value="AMP-binding"/>
    <property type="match status" value="1"/>
</dbReference>
<dbReference type="Gene3D" id="3.30.300.30">
    <property type="match status" value="1"/>
</dbReference>
<keyword evidence="2 7" id="KW-0436">Ligase</keyword>
<keyword evidence="4" id="KW-1133">Transmembrane helix</keyword>
<dbReference type="EMBL" id="AENY02000002">
    <property type="protein sequence ID" value="EKP95558.1"/>
    <property type="molecule type" value="Genomic_DNA"/>
</dbReference>
<dbReference type="InterPro" id="IPR020845">
    <property type="entry name" value="AMP-binding_CS"/>
</dbReference>
<keyword evidence="4" id="KW-0812">Transmembrane</keyword>
<dbReference type="FunFam" id="3.40.50.12780:FF:000003">
    <property type="entry name" value="Long-chain-fatty-acid--CoA ligase FadD"/>
    <property type="match status" value="1"/>
</dbReference>
<dbReference type="AlphaFoldDB" id="K6Q2V4"/>
<keyword evidence="8" id="KW-1185">Reference proteome</keyword>
<sequence length="872" mass="93679">MSMQHAASGPGGAGTALARDPGGPGTGGAGRGPQGVPARPGGGFRAWKAQRPFWGATLSLIAGFLILWMPLNLFPFAFLPDTLIFLGYLFSGLVIATAIAGFLLPAASTYLGILVILFSIVSIFGALGGLFVGAILGILGGSLMVAWQPVIVTPAMMNGQAHGAAGATPGEDAAGPGSAGKTRGRGRSGTGQHQVPAGATVHATELVPEEEIRQRPWLRYYPAGVRPHLNYPEIPLQRLLERAAEMRPRQAAVHFFGRTMTYGELNQLANRFARVLANLGIRPGDRVALMMPNCPQFVIAYYGALKAGAVVVNCNPLYSPRELEFQLNDSGARVIVALDLMYPTVRQVVHATPLERVLVTRINEFMSPLLRRLYPLKAKKDGTWVEIGRHENVLWFGRLLREAPPVPPPVEVQPDDLALLQYTGGTTGTAKGAMLTHRNLVANVLQTAEWTLRGRWDEAHQQVILGVMPFFHSYGMTTVMNLAIALQCTMVPLPRFEAEMVIKAIAKYRPTMVPGVPTMYVALMNHPKFHKIDVSSIEACVSGAAPLPLEVQERFEASTGGQLVEGYGLTEASPVTHANPPNEYKRNGTIGLPVPDTDARIVDIETGTRVLGPGEVGELVIRGPQVMKGYWNRPEETARTLRDGWLYTGDIATMDEDGFFRIVDRKKEMIISGGYNVYPREVEEVLYEHPKVLEAAVIGAPDPYRGEMVKAFVVLKPGQTATEQEIIEFCRQRLAKYKVPRAVEFRSELPKTLIGKVLRRALLEEERQKQAVGSPAAPAQAAGAAGTPATGGDDEEAGPDRAGGGHGEAGGAGGGTGESDTPAGAAAGEQAGGPAHLPPEPPARMVTPQELLETGPQGEAAEGEGDWRKWFR</sequence>
<evidence type="ECO:0000313" key="7">
    <source>
        <dbReference type="EMBL" id="EKP95558.1"/>
    </source>
</evidence>
<dbReference type="InterPro" id="IPR046096">
    <property type="entry name" value="DUF6114"/>
</dbReference>
<dbReference type="HOGENOM" id="CLU_329261_0_0_9"/>
<evidence type="ECO:0000256" key="4">
    <source>
        <dbReference type="SAM" id="Phobius"/>
    </source>
</evidence>
<dbReference type="RefSeq" id="WP_006903582.1">
    <property type="nucleotide sequence ID" value="NZ_JH976535.1"/>
</dbReference>
<dbReference type="NCBIfam" id="NF004837">
    <property type="entry name" value="PRK06187.1"/>
    <property type="match status" value="1"/>
</dbReference>
<evidence type="ECO:0000256" key="1">
    <source>
        <dbReference type="ARBA" id="ARBA00006432"/>
    </source>
</evidence>
<dbReference type="Proteomes" id="UP000005710">
    <property type="component" value="Unassembled WGS sequence"/>
</dbReference>
<feature type="compositionally biased region" description="Low complexity" evidence="3">
    <location>
        <begin position="823"/>
        <end position="835"/>
    </location>
</feature>
<dbReference type="PANTHER" id="PTHR43767">
    <property type="entry name" value="LONG-CHAIN-FATTY-ACID--COA LIGASE"/>
    <property type="match status" value="1"/>
</dbReference>
<evidence type="ECO:0000259" key="6">
    <source>
        <dbReference type="Pfam" id="PF13193"/>
    </source>
</evidence>
<proteinExistence type="inferred from homology"/>
<keyword evidence="4" id="KW-0472">Membrane</keyword>
<dbReference type="InterPro" id="IPR050237">
    <property type="entry name" value="ATP-dep_AMP-bd_enzyme"/>
</dbReference>
<feature type="region of interest" description="Disordered" evidence="3">
    <location>
        <begin position="163"/>
        <end position="200"/>
    </location>
</feature>
<dbReference type="eggNOG" id="COG0318">
    <property type="taxonomic scope" value="Bacteria"/>
</dbReference>
<feature type="transmembrane region" description="Helical" evidence="4">
    <location>
        <begin position="111"/>
        <end position="139"/>
    </location>
</feature>
<evidence type="ECO:0000256" key="3">
    <source>
        <dbReference type="SAM" id="MobiDB-lite"/>
    </source>
</evidence>
<name>K6Q2V4_9FIRM</name>
<feature type="transmembrane region" description="Helical" evidence="4">
    <location>
        <begin position="53"/>
        <end position="71"/>
    </location>
</feature>
<feature type="region of interest" description="Disordered" evidence="3">
    <location>
        <begin position="769"/>
        <end position="872"/>
    </location>
</feature>